<gene>
    <name evidence="2" type="ORF">LPMP_211460</name>
</gene>
<dbReference type="eggNOG" id="ENOG502S8TC">
    <property type="taxonomic scope" value="Eukaryota"/>
</dbReference>
<sequence length="487" mass="51278">MSSSLVAVYEQACKNASVAPNSALFCCFAATNQAMPLQVLSLSANLIGPRGLAALLPVLHECRLTLHSVDLSHNNLGNGAVRQLVLCLSNGGFAALRRLELCGNPLTYQGGKCLVHWCEGLQTVRQAPGTQGAGIGEADSGGTDTFTAARPSDALASPRYGTEYWCDAVDVDINYVGIEGTAMSESLQRALQHRIAAAIARRKARRRRDSSQPRSRGRNSSHALTRKSASVPSTSDAPDSQPQLLMDAESTKVSTPDVLPIMAEVRPSALSLEDLPKDDDDKQQQNDSMTVAVAATDTREAGIPGFLQDDTDVNVLHTPADDDVSGAAAAVTGPVVLDDFRPLHPTRNVVISADGAAGSPLAADADLQQRSLERHRRSRSAAKPLPFQSPSPSEGNGTGARRAVSSVSQASLPSTPLPSSEAFALYPMEPSASQQQQEVGQRLSPPPLKTASNILDELGLEAEAEAAGSAGATGYDSDALPMWLEEM</sequence>
<feature type="compositionally biased region" description="Low complexity" evidence="1">
    <location>
        <begin position="465"/>
        <end position="474"/>
    </location>
</feature>
<evidence type="ECO:0000256" key="1">
    <source>
        <dbReference type="SAM" id="MobiDB-lite"/>
    </source>
</evidence>
<dbReference type="VEuPathDB" id="TriTrypDB:LPMP_211460"/>
<dbReference type="SMART" id="SM00368">
    <property type="entry name" value="LRR_RI"/>
    <property type="match status" value="3"/>
</dbReference>
<dbReference type="OrthoDB" id="265672at2759"/>
<feature type="region of interest" description="Disordered" evidence="1">
    <location>
        <begin position="129"/>
        <end position="150"/>
    </location>
</feature>
<dbReference type="Gene3D" id="3.80.10.10">
    <property type="entry name" value="Ribonuclease Inhibitor"/>
    <property type="match status" value="1"/>
</dbReference>
<feature type="compositionally biased region" description="Low complexity" evidence="1">
    <location>
        <begin position="400"/>
        <end position="411"/>
    </location>
</feature>
<evidence type="ECO:0000313" key="2">
    <source>
        <dbReference type="EMBL" id="AIN98224.1"/>
    </source>
</evidence>
<proteinExistence type="predicted"/>
<dbReference type="VEuPathDB" id="TriTrypDB:LPAL13_210019100"/>
<evidence type="ECO:0008006" key="4">
    <source>
        <dbReference type="Google" id="ProtNLM"/>
    </source>
</evidence>
<organism evidence="2 3">
    <name type="scientific">Leishmania panamensis</name>
    <dbReference type="NCBI Taxonomy" id="5679"/>
    <lineage>
        <taxon>Eukaryota</taxon>
        <taxon>Discoba</taxon>
        <taxon>Euglenozoa</taxon>
        <taxon>Kinetoplastea</taxon>
        <taxon>Metakinetoplastina</taxon>
        <taxon>Trypanosomatida</taxon>
        <taxon>Trypanosomatidae</taxon>
        <taxon>Leishmaniinae</taxon>
        <taxon>Leishmania</taxon>
        <taxon>Leishmania guyanensis species complex</taxon>
    </lineage>
</organism>
<dbReference type="SUPFAM" id="SSF52047">
    <property type="entry name" value="RNI-like"/>
    <property type="match status" value="1"/>
</dbReference>
<feature type="region of interest" description="Disordered" evidence="1">
    <location>
        <begin position="198"/>
        <end position="242"/>
    </location>
</feature>
<dbReference type="KEGG" id="lpan:LPMP_211460"/>
<name>A0A088RSN6_LEIPA</name>
<dbReference type="Pfam" id="PF13516">
    <property type="entry name" value="LRR_6"/>
    <property type="match status" value="1"/>
</dbReference>
<dbReference type="AlphaFoldDB" id="A0A088RSN6"/>
<accession>A0A088RSN6</accession>
<feature type="compositionally biased region" description="Polar residues" evidence="1">
    <location>
        <begin position="220"/>
        <end position="242"/>
    </location>
</feature>
<keyword evidence="3" id="KW-1185">Reference proteome</keyword>
<dbReference type="RefSeq" id="XP_010698931.1">
    <property type="nucleotide sequence ID" value="XM_010700629.1"/>
</dbReference>
<reference evidence="2 3" key="1">
    <citation type="journal article" date="2015" name="Sci. Rep.">
        <title>The genome of Leishmania panamensis: insights into genomics of the L. (Viannia) subgenus.</title>
        <authorList>
            <person name="Llanes A."/>
            <person name="Restrepo C.M."/>
            <person name="Vecchio G.D."/>
            <person name="Anguizola F.J."/>
            <person name="Lleonart R."/>
        </authorList>
    </citation>
    <scope>NUCLEOTIDE SEQUENCE [LARGE SCALE GENOMIC DNA]</scope>
    <source>
        <strain evidence="2 3">MHOM/PA/94/PSC-1</strain>
    </source>
</reference>
<dbReference type="InterPro" id="IPR032675">
    <property type="entry name" value="LRR_dom_sf"/>
</dbReference>
<dbReference type="Proteomes" id="UP000063063">
    <property type="component" value="Chromosome 21"/>
</dbReference>
<evidence type="ECO:0000313" key="3">
    <source>
        <dbReference type="Proteomes" id="UP000063063"/>
    </source>
</evidence>
<feature type="region of interest" description="Disordered" evidence="1">
    <location>
        <begin position="370"/>
        <end position="487"/>
    </location>
</feature>
<dbReference type="GeneID" id="22574968"/>
<protein>
    <recommendedName>
        <fullName evidence="4">Leucine-rich repeat protein</fullName>
    </recommendedName>
</protein>
<dbReference type="InterPro" id="IPR001611">
    <property type="entry name" value="Leu-rich_rpt"/>
</dbReference>
<dbReference type="EMBL" id="CP009390">
    <property type="protein sequence ID" value="AIN98224.1"/>
    <property type="molecule type" value="Genomic_DNA"/>
</dbReference>